<protein>
    <submittedName>
        <fullName evidence="1">Uncharacterized protein</fullName>
    </submittedName>
</protein>
<sequence length="262" mass="30098">MHIDYAIESYKRYLEISKNRNSADKDFINFICCEPEIIKSAELIARKGNNNIEFISSLCNSIRDTFNSKYKTITQNQKYALSNFLIKNTTPVELIAITCDMQIDDVISKLEIDGFENSDIKIGYGNKSADEDKNFRAWKEGAITPVKDINGKWMDKATGKMYNDEFDYIDMRGKELSPAATLAKNGSKFNGLKPLKGTNRQIEWAEKIRFEKVRSMTDSQLSIVKLGNAHTYKATFWINNRNEENDFIVDTIETLYTKNGKK</sequence>
<gene>
    <name evidence="1" type="ORF">BDD30_1646</name>
</gene>
<proteinExistence type="predicted"/>
<accession>A0ABX9SNE8</accession>
<organism evidence="1 2">
    <name type="scientific">Photorhabdus asymbiotica</name>
    <dbReference type="NCBI Taxonomy" id="291112"/>
    <lineage>
        <taxon>Bacteria</taxon>
        <taxon>Pseudomonadati</taxon>
        <taxon>Pseudomonadota</taxon>
        <taxon>Gammaproteobacteria</taxon>
        <taxon>Enterobacterales</taxon>
        <taxon>Morganellaceae</taxon>
        <taxon>Photorhabdus</taxon>
    </lineage>
</organism>
<dbReference type="Proteomes" id="UP000280955">
    <property type="component" value="Unassembled WGS sequence"/>
</dbReference>
<dbReference type="EMBL" id="RBLJ01000002">
    <property type="protein sequence ID" value="RKS59569.1"/>
    <property type="molecule type" value="Genomic_DNA"/>
</dbReference>
<evidence type="ECO:0000313" key="1">
    <source>
        <dbReference type="EMBL" id="RKS59569.1"/>
    </source>
</evidence>
<keyword evidence="2" id="KW-1185">Reference proteome</keyword>
<name>A0ABX9SNE8_9GAMM</name>
<reference evidence="1 2" key="1">
    <citation type="submission" date="2018-10" db="EMBL/GenBank/DDBJ databases">
        <title>Genomic Encyclopedia of Archaeal and Bacterial Type Strains, Phase II (KMG-II): from individual species to whole genera.</title>
        <authorList>
            <person name="Goeker M."/>
        </authorList>
    </citation>
    <scope>NUCLEOTIDE SEQUENCE [LARGE SCALE GENOMIC DNA]</scope>
    <source>
        <strain evidence="1 2">DSM 15149</strain>
    </source>
</reference>
<evidence type="ECO:0000313" key="2">
    <source>
        <dbReference type="Proteomes" id="UP000280955"/>
    </source>
</evidence>
<comment type="caution">
    <text evidence="1">The sequence shown here is derived from an EMBL/GenBank/DDBJ whole genome shotgun (WGS) entry which is preliminary data.</text>
</comment>
<dbReference type="RefSeq" id="WP_049795223.1">
    <property type="nucleotide sequence ID" value="NC_012962.1"/>
</dbReference>